<dbReference type="EMBL" id="CAJGYO010000011">
    <property type="protein sequence ID" value="CAD6260357.1"/>
    <property type="molecule type" value="Genomic_DNA"/>
</dbReference>
<proteinExistence type="predicted"/>
<evidence type="ECO:0000313" key="3">
    <source>
        <dbReference type="Proteomes" id="UP000604825"/>
    </source>
</evidence>
<dbReference type="OrthoDB" id="694371at2759"/>
<gene>
    <name evidence="2" type="ORF">NCGR_LOCUS43791</name>
</gene>
<dbReference type="Proteomes" id="UP000604825">
    <property type="component" value="Unassembled WGS sequence"/>
</dbReference>
<accession>A0A811QMY2</accession>
<protein>
    <submittedName>
        <fullName evidence="2">Uncharacterized protein</fullName>
    </submittedName>
</protein>
<organism evidence="2 3">
    <name type="scientific">Miscanthus lutarioriparius</name>
    <dbReference type="NCBI Taxonomy" id="422564"/>
    <lineage>
        <taxon>Eukaryota</taxon>
        <taxon>Viridiplantae</taxon>
        <taxon>Streptophyta</taxon>
        <taxon>Embryophyta</taxon>
        <taxon>Tracheophyta</taxon>
        <taxon>Spermatophyta</taxon>
        <taxon>Magnoliopsida</taxon>
        <taxon>Liliopsida</taxon>
        <taxon>Poales</taxon>
        <taxon>Poaceae</taxon>
        <taxon>PACMAD clade</taxon>
        <taxon>Panicoideae</taxon>
        <taxon>Andropogonodae</taxon>
        <taxon>Andropogoneae</taxon>
        <taxon>Saccharinae</taxon>
        <taxon>Miscanthus</taxon>
    </lineage>
</organism>
<feature type="region of interest" description="Disordered" evidence="1">
    <location>
        <begin position="1"/>
        <end position="24"/>
    </location>
</feature>
<sequence>MSSPWKQFGGACRQTRPAQPNPSLIRATFRPDADSAFKSLEPNRAYLQPTLCVDGLLDMPSQGCTNNPQCNAGIHAGNSPAHSTSIDPGSVSSRCSVRLIHDIISKFGPEKVELVRSIGFEGLLHLPLLKQNNLWFSTWLMSRVDELSQTLLIADGARIHFNKADVARVFGIPASRRSIFHKPGILSIHNSTLVTLDSPINTKHLCSIKLKADIANNVKVPYIYGCSLFLQVLYLDSIDLGVLSMEYNIPRIRCFTSDQLRSMIAADSSFSANGCDMVGSRRTKLRPAIGICYHWATPQRSNLGSPNQSGMLALCEASVLMSRILKIPPEAAGPLFVAAADFQRQISSAVGTEALKFMSVLLHIMEPYVNGFSYQSSINAHSPPLDLCSMGHPHVCSYAECCTHFSTIRSKRKSIVCTQIDATINKRQHMINNNDPLNPELPPGSFLDAGDRCINATDVSIQAVLNRHDIDIRAINAMARFYLTLRPVKATRCTDLNTRPHGDDLAATAFHTRAGHPLPGPRSPWDLGCRYTIDLVKASDIHKKLSFVEDIDEPWIVHFCPKYIEVLTCAFKSQFLGNLELEMELVDAVIRRYKQVDDELSRDWASARTKNAGKRFFECSQEQGEGPVIMPQATTSNLSTRIISASSACWDPASMKLKLTAIAA</sequence>
<comment type="caution">
    <text evidence="2">The sequence shown here is derived from an EMBL/GenBank/DDBJ whole genome shotgun (WGS) entry which is preliminary data.</text>
</comment>
<evidence type="ECO:0000313" key="2">
    <source>
        <dbReference type="EMBL" id="CAD6260357.1"/>
    </source>
</evidence>
<dbReference type="PANTHER" id="PTHR34835">
    <property type="entry name" value="OS07G0283600 PROTEIN-RELATED"/>
    <property type="match status" value="1"/>
</dbReference>
<dbReference type="AlphaFoldDB" id="A0A811QMY2"/>
<reference evidence="2" key="1">
    <citation type="submission" date="2020-10" db="EMBL/GenBank/DDBJ databases">
        <authorList>
            <person name="Han B."/>
            <person name="Lu T."/>
            <person name="Zhao Q."/>
            <person name="Huang X."/>
            <person name="Zhao Y."/>
        </authorList>
    </citation>
    <scope>NUCLEOTIDE SEQUENCE</scope>
</reference>
<keyword evidence="3" id="KW-1185">Reference proteome</keyword>
<dbReference type="PANTHER" id="PTHR34835:SF69">
    <property type="entry name" value="UBIQUITIN-LIKE PROTEASE FAMILY PROFILE DOMAIN-CONTAINING PROTEIN"/>
    <property type="match status" value="1"/>
</dbReference>
<evidence type="ECO:0000256" key="1">
    <source>
        <dbReference type="SAM" id="MobiDB-lite"/>
    </source>
</evidence>
<name>A0A811QMY2_9POAL</name>